<dbReference type="AlphaFoldDB" id="A0A9P7YRU2"/>
<comment type="caution">
    <text evidence="2">The sequence shown here is derived from an EMBL/GenBank/DDBJ whole genome shotgun (WGS) entry which is preliminary data.</text>
</comment>
<gene>
    <name evidence="2" type="ORF">BJ875DRAFT_367344</name>
</gene>
<keyword evidence="3" id="KW-1185">Reference proteome</keyword>
<feature type="compositionally biased region" description="Low complexity" evidence="1">
    <location>
        <begin position="418"/>
        <end position="432"/>
    </location>
</feature>
<dbReference type="Proteomes" id="UP000824998">
    <property type="component" value="Unassembled WGS sequence"/>
</dbReference>
<feature type="compositionally biased region" description="Polar residues" evidence="1">
    <location>
        <begin position="471"/>
        <end position="488"/>
    </location>
</feature>
<organism evidence="2 3">
    <name type="scientific">Amylocarpus encephaloides</name>
    <dbReference type="NCBI Taxonomy" id="45428"/>
    <lineage>
        <taxon>Eukaryota</taxon>
        <taxon>Fungi</taxon>
        <taxon>Dikarya</taxon>
        <taxon>Ascomycota</taxon>
        <taxon>Pezizomycotina</taxon>
        <taxon>Leotiomycetes</taxon>
        <taxon>Helotiales</taxon>
        <taxon>Helotiales incertae sedis</taxon>
        <taxon>Amylocarpus</taxon>
    </lineage>
</organism>
<reference evidence="2" key="1">
    <citation type="journal article" date="2021" name="IMA Fungus">
        <title>Genomic characterization of three marine fungi, including Emericellopsis atlantica sp. nov. with signatures of a generalist lifestyle and marine biomass degradation.</title>
        <authorList>
            <person name="Hagestad O.C."/>
            <person name="Hou L."/>
            <person name="Andersen J.H."/>
            <person name="Hansen E.H."/>
            <person name="Altermark B."/>
            <person name="Li C."/>
            <person name="Kuhnert E."/>
            <person name="Cox R.J."/>
            <person name="Crous P.W."/>
            <person name="Spatafora J.W."/>
            <person name="Lail K."/>
            <person name="Amirebrahimi M."/>
            <person name="Lipzen A."/>
            <person name="Pangilinan J."/>
            <person name="Andreopoulos W."/>
            <person name="Hayes R.D."/>
            <person name="Ng V."/>
            <person name="Grigoriev I.V."/>
            <person name="Jackson S.A."/>
            <person name="Sutton T.D.S."/>
            <person name="Dobson A.D.W."/>
            <person name="Rama T."/>
        </authorList>
    </citation>
    <scope>NUCLEOTIDE SEQUENCE</scope>
    <source>
        <strain evidence="2">TRa018bII</strain>
    </source>
</reference>
<evidence type="ECO:0000313" key="2">
    <source>
        <dbReference type="EMBL" id="KAG9238660.1"/>
    </source>
</evidence>
<name>A0A9P7YRU2_9HELO</name>
<proteinExistence type="predicted"/>
<sequence length="502" mass="55674">MRYQNWDILIFPDQSKVPLQEFRTACQVIQDPETYTSQSNPHLLPTITSFVPALLAGSNFRISIHSWQNPEMSRYLQNLKKPTDNILFEARAFVDGRILGSKWFSQYGPWPTILDFGIELDKQGEFEKLKFPAFHKEVLSQNYWSAGDDLGRVKIVIAEGFARDNVSYGFERAKNLVSFSFQHAPLDVLEASGIAWPNAGMWKQVALVGPYHYQHFSPQETLEDSDTHSHSPRRGKQSTAPESIGVLFNPNQPVFPRQPTFDPFTEPGRASFRGWRQNNSTDESMPDYLSASNTGTNSSRNVTGLVQASIKENRRFESLQAPGAHEYIFDALMPAAPANTSHNEEQAPAELPTTYTSAAMPPPSHRVVAAAAAASKSLSSKREADQIIVIPEPETTIITPTLVQESAKPSATKGKQADSPSSVEVLVLSSDPASRKASQPFQASIHGANKRQRVVTPAASKVIDDEDEPRSSPSIRKTSNRIMGSQQNKDGDRRILGRLDNV</sequence>
<evidence type="ECO:0000256" key="1">
    <source>
        <dbReference type="SAM" id="MobiDB-lite"/>
    </source>
</evidence>
<feature type="region of interest" description="Disordered" evidence="1">
    <location>
        <begin position="400"/>
        <end position="502"/>
    </location>
</feature>
<protein>
    <submittedName>
        <fullName evidence="2">Uncharacterized protein</fullName>
    </submittedName>
</protein>
<feature type="compositionally biased region" description="Basic and acidic residues" evidence="1">
    <location>
        <begin position="489"/>
        <end position="502"/>
    </location>
</feature>
<feature type="region of interest" description="Disordered" evidence="1">
    <location>
        <begin position="220"/>
        <end position="283"/>
    </location>
</feature>
<accession>A0A9P7YRU2</accession>
<dbReference type="EMBL" id="MU251367">
    <property type="protein sequence ID" value="KAG9238660.1"/>
    <property type="molecule type" value="Genomic_DNA"/>
</dbReference>
<evidence type="ECO:0000313" key="3">
    <source>
        <dbReference type="Proteomes" id="UP000824998"/>
    </source>
</evidence>
<dbReference type="OrthoDB" id="5417628at2759"/>